<dbReference type="RefSeq" id="WP_154375755.1">
    <property type="nucleotide sequence ID" value="NZ_WKJK01000004.1"/>
</dbReference>
<evidence type="ECO:0000313" key="2">
    <source>
        <dbReference type="EMBL" id="MRW90388.1"/>
    </source>
</evidence>
<gene>
    <name evidence="2" type="ORF">GJ699_10370</name>
</gene>
<dbReference type="Proteomes" id="UP000433309">
    <property type="component" value="Unassembled WGS sequence"/>
</dbReference>
<dbReference type="Gene3D" id="3.40.190.10">
    <property type="entry name" value="Periplasmic binding protein-like II"/>
    <property type="match status" value="2"/>
</dbReference>
<proteinExistence type="predicted"/>
<reference evidence="2 3" key="1">
    <citation type="submission" date="2019-11" db="EMBL/GenBank/DDBJ databases">
        <title>Novel species isolated from a subtropical stream in China.</title>
        <authorList>
            <person name="Lu H."/>
        </authorList>
    </citation>
    <scope>NUCLEOTIDE SEQUENCE [LARGE SCALE GENOMIC DNA]</scope>
    <source>
        <strain evidence="2 3">FT80W</strain>
    </source>
</reference>
<organism evidence="2 3">
    <name type="scientific">Duganella guangzhouensis</name>
    <dbReference type="NCBI Taxonomy" id="2666084"/>
    <lineage>
        <taxon>Bacteria</taxon>
        <taxon>Pseudomonadati</taxon>
        <taxon>Pseudomonadota</taxon>
        <taxon>Betaproteobacteria</taxon>
        <taxon>Burkholderiales</taxon>
        <taxon>Oxalobacteraceae</taxon>
        <taxon>Telluria group</taxon>
        <taxon>Duganella</taxon>
    </lineage>
</organism>
<evidence type="ECO:0000256" key="1">
    <source>
        <dbReference type="SAM" id="SignalP"/>
    </source>
</evidence>
<dbReference type="AlphaFoldDB" id="A0A6I2KWK6"/>
<evidence type="ECO:0000313" key="3">
    <source>
        <dbReference type="Proteomes" id="UP000433309"/>
    </source>
</evidence>
<keyword evidence="1" id="KW-0732">Signal</keyword>
<name>A0A6I2KWK6_9BURK</name>
<protein>
    <submittedName>
        <fullName evidence="2">Transporter substrate-binding domain-containing protein</fullName>
    </submittedName>
</protein>
<feature type="chain" id="PRO_5026078834" evidence="1">
    <location>
        <begin position="22"/>
        <end position="277"/>
    </location>
</feature>
<dbReference type="SUPFAM" id="SSF53850">
    <property type="entry name" value="Periplasmic binding protein-like II"/>
    <property type="match status" value="1"/>
</dbReference>
<sequence>MTSRLFTVLLACWLPLAGAQAAPLACAPARVGVSDLGYSSYWDGKAVRGSNVDVLAEVQKRSGCVLTLQWYPRGRLYAMFSNNDLELTGAALRSVERDRHGVWLPYTYTHFELVLTKKVGHFRSLAEFVDHSTARLNVARGVFYSPQAQAQLDRLQQQGRLEYVNDYNVVFHKIRAGRAEGTLAPATIHLLNQKQFGLLGKMSAGTISESPRTMVGLYVSLKVPPQVRQRYADALRSIVADGTMQKIYARYLDADTIHRLFDDGTQALLDALPPSDH</sequence>
<accession>A0A6I2KWK6</accession>
<comment type="caution">
    <text evidence="2">The sequence shown here is derived from an EMBL/GenBank/DDBJ whole genome shotgun (WGS) entry which is preliminary data.</text>
</comment>
<feature type="signal peptide" evidence="1">
    <location>
        <begin position="1"/>
        <end position="21"/>
    </location>
</feature>
<dbReference type="EMBL" id="WKJK01000004">
    <property type="protein sequence ID" value="MRW90388.1"/>
    <property type="molecule type" value="Genomic_DNA"/>
</dbReference>
<keyword evidence="3" id="KW-1185">Reference proteome</keyword>